<dbReference type="InterPro" id="IPR000719">
    <property type="entry name" value="Prot_kinase_dom"/>
</dbReference>
<dbReference type="GO" id="GO:0004674">
    <property type="term" value="F:protein serine/threonine kinase activity"/>
    <property type="evidence" value="ECO:0007669"/>
    <property type="project" value="UniProtKB-KW"/>
</dbReference>
<dbReference type="Gene3D" id="1.10.510.10">
    <property type="entry name" value="Transferase(Phosphotransferase) domain 1"/>
    <property type="match status" value="1"/>
</dbReference>
<dbReference type="STRING" id="1296565.SAMN05660657_02220"/>
<dbReference type="AlphaFoldDB" id="A0A1I6ZTQ0"/>
<keyword evidence="3" id="KW-0808">Transferase</keyword>
<dbReference type="CDD" id="cd14014">
    <property type="entry name" value="STKc_PknB_like"/>
    <property type="match status" value="1"/>
</dbReference>
<evidence type="ECO:0000256" key="7">
    <source>
        <dbReference type="SAM" id="MobiDB-lite"/>
    </source>
</evidence>
<dbReference type="SUPFAM" id="SSF56112">
    <property type="entry name" value="Protein kinase-like (PK-like)"/>
    <property type="match status" value="1"/>
</dbReference>
<feature type="compositionally biased region" description="Gly residues" evidence="7">
    <location>
        <begin position="489"/>
        <end position="502"/>
    </location>
</feature>
<feature type="compositionally biased region" description="Pro residues" evidence="7">
    <location>
        <begin position="865"/>
        <end position="923"/>
    </location>
</feature>
<dbReference type="EC" id="2.7.11.1" evidence="1"/>
<keyword evidence="10" id="KW-1185">Reference proteome</keyword>
<evidence type="ECO:0000313" key="9">
    <source>
        <dbReference type="EMBL" id="SFT66064.1"/>
    </source>
</evidence>
<dbReference type="InterPro" id="IPR011009">
    <property type="entry name" value="Kinase-like_dom_sf"/>
</dbReference>
<keyword evidence="5 9" id="KW-0418">Kinase</keyword>
<feature type="compositionally biased region" description="Low complexity" evidence="7">
    <location>
        <begin position="332"/>
        <end position="358"/>
    </location>
</feature>
<dbReference type="Pfam" id="PF20568">
    <property type="entry name" value="DUF6777"/>
    <property type="match status" value="1"/>
</dbReference>
<keyword evidence="4" id="KW-0547">Nucleotide-binding</keyword>
<sequence length="951" mass="93776">MLGSGSGLRRVAPHRARSGRDRPTCGPARRHDVVASRRIGATLGRACATTCRLPLSREALLPLQTFGPYELDELLGRGRTGEVHRAWDTSRHRTVALRILLPALTADARFRDRFLGDCRRAAEVDEPHVVAVHGAGEIDGRLYVDTQLVDGRALSAVLAAEGPLPPDRAVDVVGQVAAALDAAHASGLVHGDVTPSDVLLSGHSARPDCHLTGFGLAGAGGGSVGYVAPEHLTGRPVDHRVDVHALACLLYELLTGRPPPRGTGPGAEPLPRPSAVVGSVPEALDGVVARGMAADPDQRHRSAGELARAARAALVRAPDTVPLRSAPPAPPTAGAGASRAVVPAAGAGVARGASPSASHAGRHRPLAPGARSGRRRRLVAALVTGGLALATAGGVAATQLVSDASDAPAATPVSLEPVDAPGEDPFVPMPGQTPPGTADPAPGTAGADRAPTPGPDDPARGTDDSARETGDPTSGTDDTGPEAATPDGGTAGGYTPGEGTPDGGSPEEDSPDGGTPDEGTPDGGSPDEGTAGGGTPVVAAGSPVTGDEPGLYGGSGEEVCDVAAMTAFLAEHPDRAAAFADVQDVPTEGIGEHLASLTPVVLRFDTAVTNHGFVDGRATPFQSVLQAGTAVLVDDSGVPQVRCVCGNPLDPPASRPSPEYRGDPWPGFTPATVVVVESSPTPVSALVVVDQATGVVEARPVGTTGDADRPVDPALAERARALGTEQGTSASGSGTPSADPSVTDPDGSGPSVPDPSPAEGSAGTGGPPTDGGSPPAEGEPGATTAPDPGAGTGGSPDADPPGPGVPEQPGERPADSGTTGDPPAGDAPAEEAPPQEAPASEAPAPEAPAPEAPAPEAPTREAPAPEAPAPEAPAPEAPAPEAPAPEAPAPEAPAPAPEAPAPEAPAPEAPAPEAPAPEAPAPEVPAAEAPAPEAPAPEAPAEAPPEETAAP</sequence>
<feature type="region of interest" description="Disordered" evidence="7">
    <location>
        <begin position="724"/>
        <end position="951"/>
    </location>
</feature>
<evidence type="ECO:0000256" key="5">
    <source>
        <dbReference type="ARBA" id="ARBA00022777"/>
    </source>
</evidence>
<feature type="compositionally biased region" description="Basic and acidic residues" evidence="7">
    <location>
        <begin position="457"/>
        <end position="470"/>
    </location>
</feature>
<dbReference type="Proteomes" id="UP000199546">
    <property type="component" value="Unassembled WGS sequence"/>
</dbReference>
<evidence type="ECO:0000256" key="1">
    <source>
        <dbReference type="ARBA" id="ARBA00012513"/>
    </source>
</evidence>
<gene>
    <name evidence="9" type="ORF">SAMN05660657_02220</name>
</gene>
<keyword evidence="2 9" id="KW-0723">Serine/threonine-protein kinase</keyword>
<evidence type="ECO:0000256" key="3">
    <source>
        <dbReference type="ARBA" id="ARBA00022679"/>
    </source>
</evidence>
<proteinExistence type="predicted"/>
<feature type="compositionally biased region" description="Low complexity" evidence="7">
    <location>
        <begin position="434"/>
        <end position="451"/>
    </location>
</feature>
<feature type="region of interest" description="Disordered" evidence="7">
    <location>
        <begin position="318"/>
        <end position="375"/>
    </location>
</feature>
<feature type="region of interest" description="Disordered" evidence="7">
    <location>
        <begin position="408"/>
        <end position="553"/>
    </location>
</feature>
<accession>A0A1I6ZTQ0</accession>
<evidence type="ECO:0000256" key="6">
    <source>
        <dbReference type="ARBA" id="ARBA00022840"/>
    </source>
</evidence>
<protein>
    <recommendedName>
        <fullName evidence="1">non-specific serine/threonine protein kinase</fullName>
        <ecNumber evidence="1">2.7.11.1</ecNumber>
    </recommendedName>
</protein>
<evidence type="ECO:0000256" key="4">
    <source>
        <dbReference type="ARBA" id="ARBA00022741"/>
    </source>
</evidence>
<organism evidence="9 10">
    <name type="scientific">Geodermatophilus amargosae</name>
    <dbReference type="NCBI Taxonomy" id="1296565"/>
    <lineage>
        <taxon>Bacteria</taxon>
        <taxon>Bacillati</taxon>
        <taxon>Actinomycetota</taxon>
        <taxon>Actinomycetes</taxon>
        <taxon>Geodermatophilales</taxon>
        <taxon>Geodermatophilaceae</taxon>
        <taxon>Geodermatophilus</taxon>
    </lineage>
</organism>
<evidence type="ECO:0000256" key="2">
    <source>
        <dbReference type="ARBA" id="ARBA00022527"/>
    </source>
</evidence>
<dbReference type="Gene3D" id="3.30.200.20">
    <property type="entry name" value="Phosphorylase Kinase, domain 1"/>
    <property type="match status" value="1"/>
</dbReference>
<evidence type="ECO:0000259" key="8">
    <source>
        <dbReference type="PROSITE" id="PS50011"/>
    </source>
</evidence>
<feature type="compositionally biased region" description="Basic and acidic residues" evidence="7">
    <location>
        <begin position="18"/>
        <end position="28"/>
    </location>
</feature>
<feature type="compositionally biased region" description="Low complexity" evidence="7">
    <location>
        <begin position="770"/>
        <end position="789"/>
    </location>
</feature>
<dbReference type="GO" id="GO:0005524">
    <property type="term" value="F:ATP binding"/>
    <property type="evidence" value="ECO:0007669"/>
    <property type="project" value="UniProtKB-KW"/>
</dbReference>
<feature type="compositionally biased region" description="Low complexity" evidence="7">
    <location>
        <begin position="822"/>
        <end position="844"/>
    </location>
</feature>
<feature type="compositionally biased region" description="Pro residues" evidence="7">
    <location>
        <begin position="845"/>
        <end position="856"/>
    </location>
</feature>
<feature type="compositionally biased region" description="Low complexity" evidence="7">
    <location>
        <begin position="728"/>
        <end position="751"/>
    </location>
</feature>
<dbReference type="PANTHER" id="PTHR43289:SF6">
    <property type="entry name" value="SERINE_THREONINE-PROTEIN KINASE NEKL-3"/>
    <property type="match status" value="1"/>
</dbReference>
<feature type="region of interest" description="Disordered" evidence="7">
    <location>
        <begin position="1"/>
        <end position="28"/>
    </location>
</feature>
<keyword evidence="6" id="KW-0067">ATP-binding</keyword>
<feature type="compositionally biased region" description="Low complexity" evidence="7">
    <location>
        <begin position="512"/>
        <end position="529"/>
    </location>
</feature>
<feature type="compositionally biased region" description="Low complexity" evidence="7">
    <location>
        <begin position="471"/>
        <end position="488"/>
    </location>
</feature>
<reference evidence="10" key="1">
    <citation type="submission" date="2016-10" db="EMBL/GenBank/DDBJ databases">
        <authorList>
            <person name="Varghese N."/>
            <person name="Submissions S."/>
        </authorList>
    </citation>
    <scope>NUCLEOTIDE SEQUENCE [LARGE SCALE GENOMIC DNA]</scope>
    <source>
        <strain evidence="10">DSM 46136</strain>
    </source>
</reference>
<dbReference type="PANTHER" id="PTHR43289">
    <property type="entry name" value="MITOGEN-ACTIVATED PROTEIN KINASE KINASE KINASE 20-RELATED"/>
    <property type="match status" value="1"/>
</dbReference>
<feature type="domain" description="Protein kinase" evidence="8">
    <location>
        <begin position="69"/>
        <end position="314"/>
    </location>
</feature>
<dbReference type="Pfam" id="PF00069">
    <property type="entry name" value="Pkinase"/>
    <property type="match status" value="1"/>
</dbReference>
<dbReference type="PROSITE" id="PS50011">
    <property type="entry name" value="PROTEIN_KINASE_DOM"/>
    <property type="match status" value="1"/>
</dbReference>
<evidence type="ECO:0000313" key="10">
    <source>
        <dbReference type="Proteomes" id="UP000199546"/>
    </source>
</evidence>
<dbReference type="EMBL" id="FPBA01000006">
    <property type="protein sequence ID" value="SFT66064.1"/>
    <property type="molecule type" value="Genomic_DNA"/>
</dbReference>
<name>A0A1I6ZTQ0_9ACTN</name>
<dbReference type="InterPro" id="IPR046704">
    <property type="entry name" value="DUF6777"/>
</dbReference>